<dbReference type="CDD" id="cd18186">
    <property type="entry name" value="BTB_POZ_ZBTB_KLHL-like"/>
    <property type="match status" value="1"/>
</dbReference>
<dbReference type="InterPro" id="IPR000210">
    <property type="entry name" value="BTB/POZ_dom"/>
</dbReference>
<name>A0AAV5VZ13_9BILA</name>
<proteinExistence type="predicted"/>
<dbReference type="Pfam" id="PF00651">
    <property type="entry name" value="BTB"/>
    <property type="match status" value="1"/>
</dbReference>
<protein>
    <recommendedName>
        <fullName evidence="1">BTB domain-containing protein</fullName>
    </recommendedName>
</protein>
<dbReference type="SUPFAM" id="SSF54695">
    <property type="entry name" value="POZ domain"/>
    <property type="match status" value="1"/>
</dbReference>
<accession>A0AAV5VZ13</accession>
<gene>
    <name evidence="2" type="ORF">PFISCL1PPCAC_15945</name>
</gene>
<evidence type="ECO:0000313" key="2">
    <source>
        <dbReference type="EMBL" id="GMT24648.1"/>
    </source>
</evidence>
<feature type="non-terminal residue" evidence="2">
    <location>
        <position position="138"/>
    </location>
</feature>
<dbReference type="PANTHER" id="PTHR22744:SF14">
    <property type="entry name" value="BTB DOMAIN-CONTAINING PROTEIN-RELATED"/>
    <property type="match status" value="1"/>
</dbReference>
<evidence type="ECO:0000313" key="3">
    <source>
        <dbReference type="Proteomes" id="UP001432322"/>
    </source>
</evidence>
<dbReference type="InterPro" id="IPR011333">
    <property type="entry name" value="SKP1/BTB/POZ_sf"/>
</dbReference>
<feature type="non-terminal residue" evidence="2">
    <location>
        <position position="1"/>
    </location>
</feature>
<dbReference type="Proteomes" id="UP001432322">
    <property type="component" value="Unassembled WGS sequence"/>
</dbReference>
<dbReference type="EMBL" id="BTSY01000004">
    <property type="protein sequence ID" value="GMT24648.1"/>
    <property type="molecule type" value="Genomic_DNA"/>
</dbReference>
<keyword evidence="3" id="KW-1185">Reference proteome</keyword>
<dbReference type="AlphaFoldDB" id="A0AAV5VZ13"/>
<feature type="domain" description="BTB" evidence="1">
    <location>
        <begin position="1"/>
        <end position="70"/>
    </location>
</feature>
<organism evidence="2 3">
    <name type="scientific">Pristionchus fissidentatus</name>
    <dbReference type="NCBI Taxonomy" id="1538716"/>
    <lineage>
        <taxon>Eukaryota</taxon>
        <taxon>Metazoa</taxon>
        <taxon>Ecdysozoa</taxon>
        <taxon>Nematoda</taxon>
        <taxon>Chromadorea</taxon>
        <taxon>Rhabditida</taxon>
        <taxon>Rhabditina</taxon>
        <taxon>Diplogasteromorpha</taxon>
        <taxon>Diplogasteroidea</taxon>
        <taxon>Neodiplogasteridae</taxon>
        <taxon>Pristionchus</taxon>
    </lineage>
</organism>
<dbReference type="Gene3D" id="3.30.710.10">
    <property type="entry name" value="Potassium Channel Kv1.1, Chain A"/>
    <property type="match status" value="1"/>
</dbReference>
<dbReference type="PANTHER" id="PTHR22744">
    <property type="entry name" value="HELIX LOOP HELIX PROTEIN 21-RELATED"/>
    <property type="match status" value="1"/>
</dbReference>
<reference evidence="2" key="1">
    <citation type="submission" date="2023-10" db="EMBL/GenBank/DDBJ databases">
        <title>Genome assembly of Pristionchus species.</title>
        <authorList>
            <person name="Yoshida K."/>
            <person name="Sommer R.J."/>
        </authorList>
    </citation>
    <scope>NUCLEOTIDE SEQUENCE</scope>
    <source>
        <strain evidence="2">RS5133</strain>
    </source>
</reference>
<evidence type="ECO:0000259" key="1">
    <source>
        <dbReference type="Pfam" id="PF00651"/>
    </source>
</evidence>
<comment type="caution">
    <text evidence="2">The sequence shown here is derived from an EMBL/GenBank/DDBJ whole genome shotgun (WGS) entry which is preliminary data.</text>
</comment>
<sequence>SPFFARVLGKSSTQHEITIHAASVQGFAALLYVLNGVDHSITDDNVESLLHLAERFQFQPVIDAAEEFLLFTENCSLNRKLKLADSYKLKRLETSLLPLYSDSRLIVELIDSNQFCHLSDSMRDKLLQIHERAVMDGN</sequence>